<dbReference type="Pfam" id="PF04191">
    <property type="entry name" value="PEMT"/>
    <property type="match status" value="1"/>
</dbReference>
<dbReference type="EMBL" id="UINC01001405">
    <property type="protein sequence ID" value="SUZ79879.1"/>
    <property type="molecule type" value="Genomic_DNA"/>
</dbReference>
<dbReference type="AlphaFoldDB" id="A0A381QN21"/>
<keyword evidence="2 5" id="KW-0812">Transmembrane</keyword>
<dbReference type="PANTHER" id="PTHR12714">
    <property type="entry name" value="PROTEIN-S ISOPRENYLCYSTEINE O-METHYLTRANSFERASE"/>
    <property type="match status" value="1"/>
</dbReference>
<evidence type="ECO:0000256" key="5">
    <source>
        <dbReference type="SAM" id="Phobius"/>
    </source>
</evidence>
<comment type="subcellular location">
    <subcellularLocation>
        <location evidence="1">Endomembrane system</location>
        <topology evidence="1">Multi-pass membrane protein</topology>
    </subcellularLocation>
</comment>
<proteinExistence type="predicted"/>
<organism evidence="6">
    <name type="scientific">marine metagenome</name>
    <dbReference type="NCBI Taxonomy" id="408172"/>
    <lineage>
        <taxon>unclassified sequences</taxon>
        <taxon>metagenomes</taxon>
        <taxon>ecological metagenomes</taxon>
    </lineage>
</organism>
<evidence type="ECO:0000256" key="2">
    <source>
        <dbReference type="ARBA" id="ARBA00022692"/>
    </source>
</evidence>
<name>A0A381QN21_9ZZZZ</name>
<dbReference type="GO" id="GO:0012505">
    <property type="term" value="C:endomembrane system"/>
    <property type="evidence" value="ECO:0007669"/>
    <property type="project" value="UniProtKB-SubCell"/>
</dbReference>
<reference evidence="6" key="1">
    <citation type="submission" date="2018-05" db="EMBL/GenBank/DDBJ databases">
        <authorList>
            <person name="Lanie J.A."/>
            <person name="Ng W.-L."/>
            <person name="Kazmierczak K.M."/>
            <person name="Andrzejewski T.M."/>
            <person name="Davidsen T.M."/>
            <person name="Wayne K.J."/>
            <person name="Tettelin H."/>
            <person name="Glass J.I."/>
            <person name="Rusch D."/>
            <person name="Podicherti R."/>
            <person name="Tsui H.-C.T."/>
            <person name="Winkler M.E."/>
        </authorList>
    </citation>
    <scope>NUCLEOTIDE SEQUENCE</scope>
</reference>
<keyword evidence="3 5" id="KW-1133">Transmembrane helix</keyword>
<feature type="transmembrane region" description="Helical" evidence="5">
    <location>
        <begin position="155"/>
        <end position="177"/>
    </location>
</feature>
<dbReference type="GO" id="GO:0016740">
    <property type="term" value="F:transferase activity"/>
    <property type="evidence" value="ECO:0007669"/>
    <property type="project" value="UniProtKB-ARBA"/>
</dbReference>
<evidence type="ECO:0000256" key="3">
    <source>
        <dbReference type="ARBA" id="ARBA00022989"/>
    </source>
</evidence>
<keyword evidence="4 5" id="KW-0472">Membrane</keyword>
<gene>
    <name evidence="6" type="ORF">METZ01_LOCUS32733</name>
</gene>
<evidence type="ECO:0000256" key="1">
    <source>
        <dbReference type="ARBA" id="ARBA00004127"/>
    </source>
</evidence>
<accession>A0A381QN21</accession>
<dbReference type="InterPro" id="IPR007318">
    <property type="entry name" value="Phopholipid_MeTrfase"/>
</dbReference>
<evidence type="ECO:0008006" key="7">
    <source>
        <dbReference type="Google" id="ProtNLM"/>
    </source>
</evidence>
<evidence type="ECO:0000313" key="6">
    <source>
        <dbReference type="EMBL" id="SUZ79879.1"/>
    </source>
</evidence>
<protein>
    <recommendedName>
        <fullName evidence="7">Steroid 5-alpha reductase C-terminal domain-containing protein</fullName>
    </recommendedName>
</protein>
<dbReference type="PANTHER" id="PTHR12714:SF9">
    <property type="entry name" value="PROTEIN-S-ISOPRENYLCYSTEINE O-METHYLTRANSFERASE"/>
    <property type="match status" value="1"/>
</dbReference>
<evidence type="ECO:0000256" key="4">
    <source>
        <dbReference type="ARBA" id="ARBA00023136"/>
    </source>
</evidence>
<dbReference type="Gene3D" id="1.20.120.1630">
    <property type="match status" value="1"/>
</dbReference>
<sequence length="179" mass="20144">MFRRVIAWALTLPFLWYCHPTATLLLLGTPFSVLGLLVRGWAAGSIDKDQELATSGPYAYLRNPLYLGTLFIGIGVTVAGGAGEWILLFLAYFIVVYGMTMSLEHSRLTELFGQAYHEYASSVPSLIPRVVPYRHSRDSVGCSFRFRRYYRNKEWEAALGVLAMFSFLAMKAIFGWLGP</sequence>
<feature type="transmembrane region" description="Helical" evidence="5">
    <location>
        <begin position="65"/>
        <end position="98"/>
    </location>
</feature>